<dbReference type="InterPro" id="IPR041588">
    <property type="entry name" value="Integrase_H2C2"/>
</dbReference>
<evidence type="ECO:0000256" key="8">
    <source>
        <dbReference type="ARBA" id="ARBA00022759"/>
    </source>
</evidence>
<dbReference type="SUPFAM" id="SSF53098">
    <property type="entry name" value="Ribonuclease H-like"/>
    <property type="match status" value="1"/>
</dbReference>
<feature type="compositionally biased region" description="Basic and acidic residues" evidence="18">
    <location>
        <begin position="1649"/>
        <end position="1659"/>
    </location>
</feature>
<keyword evidence="3" id="KW-0808">Transferase</keyword>
<dbReference type="Pfam" id="PF08284">
    <property type="entry name" value="RVP_2"/>
    <property type="match status" value="1"/>
</dbReference>
<feature type="region of interest" description="Disordered" evidence="18">
    <location>
        <begin position="82"/>
        <end position="182"/>
    </location>
</feature>
<keyword evidence="10" id="KW-0460">Magnesium</keyword>
<proteinExistence type="predicted"/>
<dbReference type="GO" id="GO:0046872">
    <property type="term" value="F:metal ion binding"/>
    <property type="evidence" value="ECO:0007669"/>
    <property type="project" value="UniProtKB-KW"/>
</dbReference>
<keyword evidence="15" id="KW-0238">DNA-binding</keyword>
<dbReference type="GO" id="GO:0006310">
    <property type="term" value="P:DNA recombination"/>
    <property type="evidence" value="ECO:0007669"/>
    <property type="project" value="UniProtKB-KW"/>
</dbReference>
<feature type="region of interest" description="Disordered" evidence="18">
    <location>
        <begin position="309"/>
        <end position="335"/>
    </location>
</feature>
<dbReference type="GO" id="GO:0006508">
    <property type="term" value="P:proteolysis"/>
    <property type="evidence" value="ECO:0007669"/>
    <property type="project" value="UniProtKB-KW"/>
</dbReference>
<keyword evidence="5" id="KW-0540">Nuclease</keyword>
<keyword evidence="7" id="KW-0064">Aspartyl protease</keyword>
<feature type="domain" description="Integrase catalytic" evidence="20">
    <location>
        <begin position="1834"/>
        <end position="1997"/>
    </location>
</feature>
<dbReference type="SUPFAM" id="SSF50630">
    <property type="entry name" value="Acid proteases"/>
    <property type="match status" value="1"/>
</dbReference>
<keyword evidence="4" id="KW-0548">Nucleotidyltransferase</keyword>
<dbReference type="Gene3D" id="3.30.420.10">
    <property type="entry name" value="Ribonuclease H-like superfamily/Ribonuclease H"/>
    <property type="match status" value="1"/>
</dbReference>
<comment type="caution">
    <text evidence="21">The sequence shown here is derived from an EMBL/GenBank/DDBJ whole genome shotgun (WGS) entry which is preliminary data.</text>
</comment>
<dbReference type="GO" id="GO:0015074">
    <property type="term" value="P:DNA integration"/>
    <property type="evidence" value="ECO:0007669"/>
    <property type="project" value="UniProtKB-KW"/>
</dbReference>
<evidence type="ECO:0000259" key="20">
    <source>
        <dbReference type="PROSITE" id="PS50994"/>
    </source>
</evidence>
<dbReference type="CDD" id="cd01647">
    <property type="entry name" value="RT_LTR"/>
    <property type="match status" value="1"/>
</dbReference>
<feature type="region of interest" description="Disordered" evidence="18">
    <location>
        <begin position="371"/>
        <end position="437"/>
    </location>
</feature>
<keyword evidence="2" id="KW-0645">Protease</keyword>
<feature type="compositionally biased region" description="Polar residues" evidence="18">
    <location>
        <begin position="2287"/>
        <end position="2330"/>
    </location>
</feature>
<keyword evidence="8" id="KW-0255">Endonuclease</keyword>
<dbReference type="InterPro" id="IPR036397">
    <property type="entry name" value="RNaseH_sf"/>
</dbReference>
<keyword evidence="14" id="KW-0239">DNA-directed DNA polymerase</keyword>
<dbReference type="GO" id="GO:0003723">
    <property type="term" value="F:RNA binding"/>
    <property type="evidence" value="ECO:0007669"/>
    <property type="project" value="UniProtKB-KW"/>
</dbReference>
<dbReference type="PROSITE" id="PS50878">
    <property type="entry name" value="RT_POL"/>
    <property type="match status" value="1"/>
</dbReference>
<feature type="compositionally biased region" description="Basic and acidic residues" evidence="18">
    <location>
        <begin position="372"/>
        <end position="383"/>
    </location>
</feature>
<sequence>HDVGNYYHASHLSIPAEEPSASKLHASSVDEATGRTEVSEVLKPVLYSQVTSRKLSAGPVAADVSVTSSLNGISQYLSTLSLRDKKSRPSEKNSEADLKENPTGDETNLSQGPWTEVRYGKRPRSPATREDDRANYSKNPEVSAEQIDELATRLDGRGFTYDSPPSFVEGNSKNKGKTVDPRNWGAVNIPEAELDPELQRKAWDFYTKYYKEQSSSLPEEVSLGEREVDGHEDPLQSWDDAKVASIDNGGPFPLNDAGGRDILQQEILQLKEELRRAQAALDASAKAVSDKPATVFNFQSASTAHLKGKQVTRTSTIPSRGDLHPRFDNPGPPETVASMHPFLSGERLRPVNQVDPASCLGRIFDRVAGISSKDKSSGSREAVRVSPPPVDDPPSDSSDSDGGRRLNPNSQNPAARKSLTGGHRLPTLKPREPEAYHGRPDIHEFHKFMDECSNYVQGYALTEERYVATLSSFLKGKAYRYYTMMVSKDASAWSLAAFFRGLFDFCFPVDFRTRMRDKLDRCWQRESQGVQEFVCELEELFMMVGYVAPRDRVVRLWNGLHSNLRQELYRFGLSPELSTWTGTTQTTGALESPETGREARRVTDPSHPIKEEQEHLIKISIAHSQTRRKLTYVQQVNASTARKQATWLAIAPSMALDFDQVDQLQELAGSATMEAISCNLVEWVGSEPDYEGSDIDDFYEDVPPFPIDWDRAATVPPVELPIVHREGRQYTRFGDPYCDHASRTLSSHAPYCCGSALGDEPADTDPMVVYQTSATHAVIIGRGLAPDIFLPLYLLRDEEFNLPQWYLARVAEALGHQHCQQKPTPGEELGDAMAASVEASLRKAIPFPEAWKRWRGSDIGERFFCLRSHVRPTVVIHDDYLFTSSEILMSCLTNPAFDVPNAYATDIRATFADPPFLIDELGEELTTLFGEVDPCGDEPNGESLELMAVKLETKPPFAAIQRNAASVKDFKRLIPESIVVIVHINGQPARALLDSGSMADFISTKLVHQLSLEAFELQKQLPVHLAVQGSRAKISCGTKAQLKYQGVDGPRYFDIVNLLNYDLVLGTPFLYQHCVTIGFNPISVVIGSARALPLEGKQVRALESRAADLLHLELEKARELLRTYAAPIASNDASDTPLPPMRAINHRIELKDPGKIYHWRPSRCPEALRELWTKKREAYLRSGRWKMSSARNTSPMLLLTKPGTGIRDIPPRLRTVFDLRERNENTVKVTSPLPDMEGILRRISKKPYRSSLDGKDAYECIRIETDHVERSAMTTPDGNMVSLVLQQGDCNAVATYQTLMNHLFSPYIGVFMDVYLDDILIYSDTLKAHIEHVKTVVDILRREQLYLNKDKLKFLCSELKVLGRIIDNEGIRMDPDKVDSVIAWKVPTNKTLLQAFLGSVGYLADDIGLIRIPMGVLTELVGPDRVFQWHHTHQRAFDDVKRLVQSHREHHRVPLDYTSSAPPIWLITDGSVSGIAGVVSQGPDRRTAKVAAFFSAKLTTAQANYPVHEIEMLAGVESMRRHRDILLGCMFTWVTDHKGLTHLLKQKNLSARQARWIEKISEFNFHVEYIPGMDNILPDALSRLYAHDAPGTVRAASEYTWFDEDEDLPLRLASFAISIPVLTGMEGRATQAVTTRRRSPRLAMPAETGRPETSKEFSKRIRKLVVHGPRPQQAEGVPTEPAEHTPVEDPPSLSQPSEMGKSITPDKDSLPTLPENLFLNLLDEQTNGYSIPDLIKGRYEEDPFFAPIMKDPRHFKNFVIDDGLLTLKEKELVKLCIPDVKADERSVREIIISHAHSLLAHLGTYKTFGLLREHVWWRSMGKDVRKFCDTCETFPGSPWDAIGIDFVGPLPMSEDRDGSYDAITVIIDLLTCMVHLVPSRTTYTAKEVAELVFAEVYRHHGLPRAIISDRDVLFTSLFWTHLHKLLGVELRMSSAYHPESDGSTERANRTITQMLRQCVQPSQKDWVSKLPAIEFAINLARSESTGYAPFFLNTGRMPRPMIWEHASNNEYPGVRAYAQKVKYAVMSAHDSILAARVKQTRDANRRRRPAPFAQDDLVYVSTKNISLPKGLARKLVPKYIGPYRVLVDFHNNSYKLELPSDLKRQGIHDVFHSSLLRIHEPNDDRLFPGQLASQVANLEDQENETLYTVPTLRTACLFDKEIRDGRIIPGETVIPGFYETFASVFNSADDCRFKFALFEYATGVPIITGPPVPIAELVPHAVQPPPGLASVANDSESPSLSSRRQNLTQHLLWEAAEASARRARFIERKTLERIERKTFKTSRPAGGNSQSKKTTGISNSPPSSASAGRTKSIGTPSHPITPTAVTSNGSAPAGQQLYPTSSSAAITPGISSRSAVDLDFGLEDLENVMM</sequence>
<dbReference type="Pfam" id="PF00078">
    <property type="entry name" value="RVT_1"/>
    <property type="match status" value="1"/>
</dbReference>
<evidence type="ECO:0000256" key="11">
    <source>
        <dbReference type="ARBA" id="ARBA00022884"/>
    </source>
</evidence>
<feature type="compositionally biased region" description="Basic and acidic residues" evidence="18">
    <location>
        <begin position="82"/>
        <end position="102"/>
    </location>
</feature>
<gene>
    <name evidence="21" type="ORF">EW026_g8034</name>
</gene>
<feature type="domain" description="Reverse transcriptase" evidence="19">
    <location>
        <begin position="1180"/>
        <end position="1366"/>
    </location>
</feature>
<evidence type="ECO:0000256" key="1">
    <source>
        <dbReference type="ARBA" id="ARBA00012493"/>
    </source>
</evidence>
<evidence type="ECO:0000256" key="18">
    <source>
        <dbReference type="SAM" id="MobiDB-lite"/>
    </source>
</evidence>
<keyword evidence="16" id="KW-0233">DNA recombination</keyword>
<evidence type="ECO:0000256" key="7">
    <source>
        <dbReference type="ARBA" id="ARBA00022750"/>
    </source>
</evidence>
<dbReference type="EC" id="2.7.7.49" evidence="1"/>
<dbReference type="InterPro" id="IPR056924">
    <property type="entry name" value="SH3_Tf2-1"/>
</dbReference>
<dbReference type="InterPro" id="IPR012337">
    <property type="entry name" value="RNaseH-like_sf"/>
</dbReference>
<evidence type="ECO:0000256" key="14">
    <source>
        <dbReference type="ARBA" id="ARBA00022932"/>
    </source>
</evidence>
<feature type="region of interest" description="Disordered" evidence="18">
    <location>
        <begin position="1"/>
        <end position="37"/>
    </location>
</feature>
<dbReference type="Gene3D" id="3.30.70.270">
    <property type="match status" value="2"/>
</dbReference>
<feature type="non-terminal residue" evidence="21">
    <location>
        <position position="1"/>
    </location>
</feature>
<dbReference type="GO" id="GO:0004519">
    <property type="term" value="F:endonuclease activity"/>
    <property type="evidence" value="ECO:0007669"/>
    <property type="project" value="UniProtKB-KW"/>
</dbReference>
<dbReference type="GO" id="GO:0003677">
    <property type="term" value="F:DNA binding"/>
    <property type="evidence" value="ECO:0007669"/>
    <property type="project" value="UniProtKB-KW"/>
</dbReference>
<organism evidence="21 22">
    <name type="scientific">Hermanssonia centrifuga</name>
    <dbReference type="NCBI Taxonomy" id="98765"/>
    <lineage>
        <taxon>Eukaryota</taxon>
        <taxon>Fungi</taxon>
        <taxon>Dikarya</taxon>
        <taxon>Basidiomycota</taxon>
        <taxon>Agaricomycotina</taxon>
        <taxon>Agaricomycetes</taxon>
        <taxon>Polyporales</taxon>
        <taxon>Meruliaceae</taxon>
        <taxon>Hermanssonia</taxon>
    </lineage>
</organism>
<evidence type="ECO:0000256" key="4">
    <source>
        <dbReference type="ARBA" id="ARBA00022695"/>
    </source>
</evidence>
<evidence type="ECO:0000256" key="9">
    <source>
        <dbReference type="ARBA" id="ARBA00022801"/>
    </source>
</evidence>
<feature type="region of interest" description="Disordered" evidence="18">
    <location>
        <begin position="2276"/>
        <end position="2340"/>
    </location>
</feature>
<keyword evidence="11" id="KW-0694">RNA-binding</keyword>
<dbReference type="Gene3D" id="3.10.10.10">
    <property type="entry name" value="HIV Type 1 Reverse Transcriptase, subunit A, domain 1"/>
    <property type="match status" value="1"/>
</dbReference>
<protein>
    <recommendedName>
        <fullName evidence="1">RNA-directed DNA polymerase</fullName>
        <ecNumber evidence="1">2.7.7.49</ecNumber>
    </recommendedName>
</protein>
<evidence type="ECO:0000256" key="5">
    <source>
        <dbReference type="ARBA" id="ARBA00022722"/>
    </source>
</evidence>
<keyword evidence="9" id="KW-0378">Hydrolase</keyword>
<dbReference type="Pfam" id="PF17921">
    <property type="entry name" value="Integrase_H2C2"/>
    <property type="match status" value="1"/>
</dbReference>
<dbReference type="InterPro" id="IPR043128">
    <property type="entry name" value="Rev_trsase/Diguanyl_cyclase"/>
</dbReference>
<dbReference type="CDD" id="cd09274">
    <property type="entry name" value="RNase_HI_RT_Ty3"/>
    <property type="match status" value="1"/>
</dbReference>
<evidence type="ECO:0000313" key="21">
    <source>
        <dbReference type="EMBL" id="THG93107.1"/>
    </source>
</evidence>
<dbReference type="Proteomes" id="UP000309038">
    <property type="component" value="Unassembled WGS sequence"/>
</dbReference>
<evidence type="ECO:0000313" key="22">
    <source>
        <dbReference type="Proteomes" id="UP000309038"/>
    </source>
</evidence>
<evidence type="ECO:0000256" key="3">
    <source>
        <dbReference type="ARBA" id="ARBA00022679"/>
    </source>
</evidence>
<dbReference type="Pfam" id="PF24626">
    <property type="entry name" value="SH3_Tf2-1"/>
    <property type="match status" value="1"/>
</dbReference>
<dbReference type="Pfam" id="PF17917">
    <property type="entry name" value="RT_RNaseH"/>
    <property type="match status" value="1"/>
</dbReference>
<dbReference type="GO" id="GO:0003964">
    <property type="term" value="F:RNA-directed DNA polymerase activity"/>
    <property type="evidence" value="ECO:0007669"/>
    <property type="project" value="UniProtKB-KW"/>
</dbReference>
<dbReference type="PANTHER" id="PTHR37984">
    <property type="entry name" value="PROTEIN CBG26694"/>
    <property type="match status" value="1"/>
</dbReference>
<dbReference type="GO" id="GO:0005634">
    <property type="term" value="C:nucleus"/>
    <property type="evidence" value="ECO:0007669"/>
    <property type="project" value="UniProtKB-ARBA"/>
</dbReference>
<dbReference type="Gene3D" id="1.10.340.70">
    <property type="match status" value="1"/>
</dbReference>
<feature type="region of interest" description="Disordered" evidence="18">
    <location>
        <begin position="582"/>
        <end position="608"/>
    </location>
</feature>
<accession>A0A4S4K7J3</accession>
<evidence type="ECO:0000256" key="15">
    <source>
        <dbReference type="ARBA" id="ARBA00023125"/>
    </source>
</evidence>
<dbReference type="InterPro" id="IPR043502">
    <property type="entry name" value="DNA/RNA_pol_sf"/>
</dbReference>
<dbReference type="PANTHER" id="PTHR37984:SF5">
    <property type="entry name" value="PROTEIN NYNRIN-LIKE"/>
    <property type="match status" value="1"/>
</dbReference>
<evidence type="ECO:0000256" key="10">
    <source>
        <dbReference type="ARBA" id="ARBA00022842"/>
    </source>
</evidence>
<evidence type="ECO:0000259" key="19">
    <source>
        <dbReference type="PROSITE" id="PS50878"/>
    </source>
</evidence>
<feature type="coiled-coil region" evidence="17">
    <location>
        <begin position="260"/>
        <end position="287"/>
    </location>
</feature>
<evidence type="ECO:0000256" key="12">
    <source>
        <dbReference type="ARBA" id="ARBA00022908"/>
    </source>
</evidence>
<dbReference type="SUPFAM" id="SSF56672">
    <property type="entry name" value="DNA/RNA polymerases"/>
    <property type="match status" value="1"/>
</dbReference>
<dbReference type="PROSITE" id="PS50994">
    <property type="entry name" value="INTEGRASE"/>
    <property type="match status" value="1"/>
</dbReference>
<evidence type="ECO:0000256" key="2">
    <source>
        <dbReference type="ARBA" id="ARBA00022670"/>
    </source>
</evidence>
<keyword evidence="17" id="KW-0175">Coiled coil</keyword>
<dbReference type="InterPro" id="IPR000477">
    <property type="entry name" value="RT_dom"/>
</dbReference>
<feature type="compositionally biased region" description="Polar residues" evidence="18">
    <location>
        <begin position="104"/>
        <end position="113"/>
    </location>
</feature>
<dbReference type="GO" id="GO:0003887">
    <property type="term" value="F:DNA-directed DNA polymerase activity"/>
    <property type="evidence" value="ECO:0007669"/>
    <property type="project" value="UniProtKB-KW"/>
</dbReference>
<keyword evidence="13" id="KW-0695">RNA-directed DNA polymerase</keyword>
<evidence type="ECO:0000256" key="13">
    <source>
        <dbReference type="ARBA" id="ARBA00022918"/>
    </source>
</evidence>
<reference evidence="21 22" key="1">
    <citation type="submission" date="2019-02" db="EMBL/GenBank/DDBJ databases">
        <title>Genome sequencing of the rare red list fungi Phlebia centrifuga.</title>
        <authorList>
            <person name="Buettner E."/>
            <person name="Kellner H."/>
        </authorList>
    </citation>
    <scope>NUCLEOTIDE SEQUENCE [LARGE SCALE GENOMIC DNA]</scope>
    <source>
        <strain evidence="21 22">DSM 108282</strain>
    </source>
</reference>
<dbReference type="Gene3D" id="2.40.70.10">
    <property type="entry name" value="Acid Proteases"/>
    <property type="match status" value="1"/>
</dbReference>
<evidence type="ECO:0000256" key="6">
    <source>
        <dbReference type="ARBA" id="ARBA00022723"/>
    </source>
</evidence>
<dbReference type="InterPro" id="IPR041373">
    <property type="entry name" value="RT_RNaseH"/>
</dbReference>
<evidence type="ECO:0000256" key="17">
    <source>
        <dbReference type="SAM" id="Coils"/>
    </source>
</evidence>
<keyword evidence="12" id="KW-0229">DNA integration</keyword>
<keyword evidence="22" id="KW-1185">Reference proteome</keyword>
<keyword evidence="6" id="KW-0479">Metal-binding</keyword>
<dbReference type="GO" id="GO:0004190">
    <property type="term" value="F:aspartic-type endopeptidase activity"/>
    <property type="evidence" value="ECO:0007669"/>
    <property type="project" value="UniProtKB-KW"/>
</dbReference>
<dbReference type="InterPro" id="IPR021109">
    <property type="entry name" value="Peptidase_aspartic_dom_sf"/>
</dbReference>
<dbReference type="InterPro" id="IPR050951">
    <property type="entry name" value="Retrovirus_Pol_polyprotein"/>
</dbReference>
<dbReference type="InterPro" id="IPR001584">
    <property type="entry name" value="Integrase_cat-core"/>
</dbReference>
<name>A0A4S4K7J3_9APHY</name>
<feature type="compositionally biased region" description="Basic and acidic residues" evidence="18">
    <location>
        <begin position="594"/>
        <end position="608"/>
    </location>
</feature>
<evidence type="ECO:0000256" key="16">
    <source>
        <dbReference type="ARBA" id="ARBA00023172"/>
    </source>
</evidence>
<dbReference type="CDD" id="cd00303">
    <property type="entry name" value="retropepsin_like"/>
    <property type="match status" value="1"/>
</dbReference>
<feature type="region of interest" description="Disordered" evidence="18">
    <location>
        <begin position="1630"/>
        <end position="1710"/>
    </location>
</feature>
<dbReference type="EMBL" id="SGPJ01000776">
    <property type="protein sequence ID" value="THG93107.1"/>
    <property type="molecule type" value="Genomic_DNA"/>
</dbReference>